<feature type="chain" id="PRO_5045773842" evidence="1">
    <location>
        <begin position="30"/>
        <end position="441"/>
    </location>
</feature>
<dbReference type="SUPFAM" id="SSF89372">
    <property type="entry name" value="Fucose-specific lectin"/>
    <property type="match status" value="1"/>
</dbReference>
<dbReference type="Proteomes" id="UP001611339">
    <property type="component" value="Unassembled WGS sequence"/>
</dbReference>
<feature type="domain" description="Tachylectin 2" evidence="2">
    <location>
        <begin position="207"/>
        <end position="437"/>
    </location>
</feature>
<reference evidence="3 4" key="1">
    <citation type="submission" date="2024-10" db="EMBL/GenBank/DDBJ databases">
        <title>The Natural Products Discovery Center: Release of the First 8490 Sequenced Strains for Exploring Actinobacteria Biosynthetic Diversity.</title>
        <authorList>
            <person name="Kalkreuter E."/>
            <person name="Kautsar S.A."/>
            <person name="Yang D."/>
            <person name="Bader C.D."/>
            <person name="Teijaro C.N."/>
            <person name="Fluegel L."/>
            <person name="Davis C.M."/>
            <person name="Simpson J.R."/>
            <person name="Lauterbach L."/>
            <person name="Steele A.D."/>
            <person name="Gui C."/>
            <person name="Meng S."/>
            <person name="Li G."/>
            <person name="Viehrig K."/>
            <person name="Ye F."/>
            <person name="Su P."/>
            <person name="Kiefer A.F."/>
            <person name="Nichols A."/>
            <person name="Cepeda A.J."/>
            <person name="Yan W."/>
            <person name="Fan B."/>
            <person name="Jiang Y."/>
            <person name="Adhikari A."/>
            <person name="Zheng C.-J."/>
            <person name="Schuster L."/>
            <person name="Cowan T.M."/>
            <person name="Smanski M.J."/>
            <person name="Chevrette M.G."/>
            <person name="De Carvalho L.P.S."/>
            <person name="Shen B."/>
        </authorList>
    </citation>
    <scope>NUCLEOTIDE SEQUENCE [LARGE SCALE GENOMIC DNA]</scope>
    <source>
        <strain evidence="3 4">NPDC020602</strain>
    </source>
</reference>
<evidence type="ECO:0000259" key="2">
    <source>
        <dbReference type="Pfam" id="PF14517"/>
    </source>
</evidence>
<dbReference type="RefSeq" id="WP_398712367.1">
    <property type="nucleotide sequence ID" value="NZ_JBIRUI010000017.1"/>
</dbReference>
<feature type="signal peptide" evidence="1">
    <location>
        <begin position="1"/>
        <end position="29"/>
    </location>
</feature>
<keyword evidence="4" id="KW-1185">Reference proteome</keyword>
<dbReference type="EMBL" id="JBIRUI010000017">
    <property type="protein sequence ID" value="MFI1717883.1"/>
    <property type="molecule type" value="Genomic_DNA"/>
</dbReference>
<evidence type="ECO:0000313" key="4">
    <source>
        <dbReference type="Proteomes" id="UP001611339"/>
    </source>
</evidence>
<evidence type="ECO:0000313" key="3">
    <source>
        <dbReference type="EMBL" id="MFI1717883.1"/>
    </source>
</evidence>
<proteinExistence type="predicted"/>
<accession>A0ABW7UGQ7</accession>
<dbReference type="InterPro" id="IPR023294">
    <property type="entry name" value="Tachylectin2"/>
</dbReference>
<comment type="caution">
    <text evidence="3">The sequence shown here is derived from an EMBL/GenBank/DDBJ whole genome shotgun (WGS) entry which is preliminary data.</text>
</comment>
<dbReference type="Gene3D" id="2.20.25.650">
    <property type="entry name" value="Tachylectin-2-like"/>
    <property type="match status" value="1"/>
</dbReference>
<evidence type="ECO:0000256" key="1">
    <source>
        <dbReference type="SAM" id="SignalP"/>
    </source>
</evidence>
<protein>
    <submittedName>
        <fullName evidence="3">Tachylectin-related carbohydrate-binding protein</fullName>
    </submittedName>
</protein>
<sequence length="441" mass="46321">MTRVRTAVVAAALVAALAPVTFGGPAAFAASPAAVAAGTAAEVGTVVQEGGRLTVPAGEEGPVTLRFTATLPAGVKGPVTATFHLDTWLKEGEAGSSPVSADVIRSTCSVNGVSYGECAWHMPYFPPELNDPPTSPSLDLPAVPAAETLTYTVTLDADRTAAVLGRLDASVGLKDDTGAIVAGGTLGLDFVPGTPPADRRGALHARDRDGVLWRYEGTGDVTRPFATRKRVGGGWNAYTAVVPLTSPTADGRGDLVARDRAGVLWYYRGTGKPDAPFAPRQRVGGGWNAYTALVGAGDGSLVARDKDGVLWRYKGEYNTLYGPRQRVGGGWNAYTALTMSGARDGALARDKDGALWKYNHWGSYPAPPFQQRQRVGGGWNTYTAITGAAELGRDENPDLVARDRDGRLWLYQGVRTPLSGLVPGSSRSLVGGGWNTYDLMF</sequence>
<name>A0ABW7UGQ7_9ACTN</name>
<dbReference type="Gene3D" id="2.115.10.10">
    <property type="entry name" value="Tachylectin 2"/>
    <property type="match status" value="1"/>
</dbReference>
<organism evidence="3 4">
    <name type="scientific">Streptomyces litmocidini</name>
    <dbReference type="NCBI Taxonomy" id="67318"/>
    <lineage>
        <taxon>Bacteria</taxon>
        <taxon>Bacillati</taxon>
        <taxon>Actinomycetota</taxon>
        <taxon>Actinomycetes</taxon>
        <taxon>Kitasatosporales</taxon>
        <taxon>Streptomycetaceae</taxon>
        <taxon>Streptomyces</taxon>
    </lineage>
</organism>
<dbReference type="Pfam" id="PF14517">
    <property type="entry name" value="Tachylectin"/>
    <property type="match status" value="1"/>
</dbReference>
<gene>
    <name evidence="3" type="ORF">ACH407_30545</name>
</gene>
<keyword evidence="1" id="KW-0732">Signal</keyword>